<protein>
    <submittedName>
        <fullName evidence="2">Uncharacterized protein</fullName>
    </submittedName>
</protein>
<keyword evidence="1" id="KW-0175">Coiled coil</keyword>
<evidence type="ECO:0000313" key="3">
    <source>
        <dbReference type="Proteomes" id="UP000834106"/>
    </source>
</evidence>
<keyword evidence="3" id="KW-1185">Reference proteome</keyword>
<feature type="coiled-coil region" evidence="1">
    <location>
        <begin position="182"/>
        <end position="219"/>
    </location>
</feature>
<dbReference type="EMBL" id="OU503057">
    <property type="protein sequence ID" value="CAI9786533.1"/>
    <property type="molecule type" value="Genomic_DNA"/>
</dbReference>
<dbReference type="PANTHER" id="PTHR43977">
    <property type="entry name" value="STRUCTURAL MAINTENANCE OF CHROMOSOMES PROTEIN 3"/>
    <property type="match status" value="1"/>
</dbReference>
<sequence>MNYDRPLANMCSLFNPVRKLILQEGEKMVDVSGSLVVTLVLLPFEESSYATFERSLDRPCNEPNGVVKAIHVSSFKNNHDPSQSEINSASMKSKEHDSQIISIVKVQKGLRHRISEKNLERKRLEKEKHPWFATEKQLFGRKGSDYDFASRDPSKAQEEFEKLEAEQSDLEKRVNKKVMAMFEKAKDEYNDLISKKNNIENDKSKIKLVIEELDEKKEALKVTWVKVNKRVLCLLVCSSFDSR</sequence>
<dbReference type="AlphaFoldDB" id="A0AAD2AE39"/>
<name>A0AAD2AE39_9LAMI</name>
<proteinExistence type="predicted"/>
<reference evidence="2" key="1">
    <citation type="submission" date="2023-05" db="EMBL/GenBank/DDBJ databases">
        <authorList>
            <person name="Huff M."/>
        </authorList>
    </citation>
    <scope>NUCLEOTIDE SEQUENCE</scope>
</reference>
<evidence type="ECO:0000256" key="1">
    <source>
        <dbReference type="SAM" id="Coils"/>
    </source>
</evidence>
<accession>A0AAD2AE39</accession>
<organism evidence="2 3">
    <name type="scientific">Fraxinus pennsylvanica</name>
    <dbReference type="NCBI Taxonomy" id="56036"/>
    <lineage>
        <taxon>Eukaryota</taxon>
        <taxon>Viridiplantae</taxon>
        <taxon>Streptophyta</taxon>
        <taxon>Embryophyta</taxon>
        <taxon>Tracheophyta</taxon>
        <taxon>Spermatophyta</taxon>
        <taxon>Magnoliopsida</taxon>
        <taxon>eudicotyledons</taxon>
        <taxon>Gunneridae</taxon>
        <taxon>Pentapetalae</taxon>
        <taxon>asterids</taxon>
        <taxon>lamiids</taxon>
        <taxon>Lamiales</taxon>
        <taxon>Oleaceae</taxon>
        <taxon>Oleeae</taxon>
        <taxon>Fraxinus</taxon>
    </lineage>
</organism>
<gene>
    <name evidence="2" type="ORF">FPE_LOCUS33963</name>
</gene>
<dbReference type="Proteomes" id="UP000834106">
    <property type="component" value="Chromosome 22"/>
</dbReference>
<evidence type="ECO:0000313" key="2">
    <source>
        <dbReference type="EMBL" id="CAI9786533.1"/>
    </source>
</evidence>